<protein>
    <submittedName>
        <fullName evidence="1">Uncharacterized protein</fullName>
    </submittedName>
</protein>
<proteinExistence type="predicted"/>
<dbReference type="RefSeq" id="WP_094582790.1">
    <property type="nucleotide sequence ID" value="NZ_NHPB01000031.1"/>
</dbReference>
<gene>
    <name evidence="1" type="ORF">DJ78_05045</name>
</gene>
<evidence type="ECO:0000313" key="1">
    <source>
        <dbReference type="EMBL" id="OYR71582.1"/>
    </source>
</evidence>
<name>A0A256JT71_HALEZ</name>
<dbReference type="Proteomes" id="UP000216758">
    <property type="component" value="Unassembled WGS sequence"/>
</dbReference>
<sequence length="60" mass="6472">MTDSDPPVDELAAAIADNTAARGVDLWAVDTLGLSATKWADMTDRDPTTVARNVRRARDD</sequence>
<comment type="caution">
    <text evidence="1">The sequence shown here is derived from an EMBL/GenBank/DDBJ whole genome shotgun (WGS) entry which is preliminary data.</text>
</comment>
<reference evidence="1 2" key="1">
    <citation type="journal article" date="2014" name="Front. Microbiol.">
        <title>Population and genomic analysis of the genus Halorubrum.</title>
        <authorList>
            <person name="Fullmer M.S."/>
            <person name="Soucy S.M."/>
            <person name="Swithers K.S."/>
            <person name="Makkay A.M."/>
            <person name="Wheeler R."/>
            <person name="Ventosa A."/>
            <person name="Gogarten J.P."/>
            <person name="Papke R.T."/>
        </authorList>
    </citation>
    <scope>NUCLEOTIDE SEQUENCE [LARGE SCALE GENOMIC DNA]</scope>
    <source>
        <strain evidence="1 2">G37</strain>
    </source>
</reference>
<organism evidence="1 2">
    <name type="scientific">Halorubrum ezzemoulense</name>
    <name type="common">Halorubrum chaoviator</name>
    <dbReference type="NCBI Taxonomy" id="337243"/>
    <lineage>
        <taxon>Archaea</taxon>
        <taxon>Methanobacteriati</taxon>
        <taxon>Methanobacteriota</taxon>
        <taxon>Stenosarchaea group</taxon>
        <taxon>Halobacteria</taxon>
        <taxon>Halobacteriales</taxon>
        <taxon>Haloferacaceae</taxon>
        <taxon>Halorubrum</taxon>
    </lineage>
</organism>
<evidence type="ECO:0000313" key="2">
    <source>
        <dbReference type="Proteomes" id="UP000216758"/>
    </source>
</evidence>
<accession>A0A256JT71</accession>
<dbReference type="EMBL" id="NHPB01000031">
    <property type="protein sequence ID" value="OYR71582.1"/>
    <property type="molecule type" value="Genomic_DNA"/>
</dbReference>
<dbReference type="AlphaFoldDB" id="A0A256JT71"/>